<protein>
    <submittedName>
        <fullName evidence="1">Uncharacterized protein</fullName>
    </submittedName>
</protein>
<reference evidence="1 2" key="1">
    <citation type="submission" date="2019-12" db="EMBL/GenBank/DDBJ databases">
        <title>A genome sequence resource for the geographically widespread anthracnose pathogen Colletotrichum asianum.</title>
        <authorList>
            <person name="Meng Y."/>
        </authorList>
    </citation>
    <scope>NUCLEOTIDE SEQUENCE [LARGE SCALE GENOMIC DNA]</scope>
    <source>
        <strain evidence="1 2">ICMP 18580</strain>
    </source>
</reference>
<evidence type="ECO:0000313" key="1">
    <source>
        <dbReference type="EMBL" id="KAF0327423.1"/>
    </source>
</evidence>
<proteinExistence type="predicted"/>
<dbReference type="Proteomes" id="UP000434172">
    <property type="component" value="Unassembled WGS sequence"/>
</dbReference>
<dbReference type="AlphaFoldDB" id="A0A8H3WN13"/>
<comment type="caution">
    <text evidence="1">The sequence shown here is derived from an EMBL/GenBank/DDBJ whole genome shotgun (WGS) entry which is preliminary data.</text>
</comment>
<gene>
    <name evidence="1" type="ORF">GQ607_005284</name>
</gene>
<sequence>MSQVNQSKHPGDDIVPDAPMMFNEYRTMQAPAEEIFPWVVQLGKSRGGWYLPKRWERVLPKSWAGARTIKPEFQELKIGDRVPDYGLSKDDSFNVVSINPPRSLVYTSIRYGTRITWAILLHESNIEGTDGSRVETTVHLRLRAGITSKGAVKRMIIWAAGKFDHATTVPMLAGLAERVEKDHAN</sequence>
<organism evidence="1 2">
    <name type="scientific">Colletotrichum asianum</name>
    <dbReference type="NCBI Taxonomy" id="702518"/>
    <lineage>
        <taxon>Eukaryota</taxon>
        <taxon>Fungi</taxon>
        <taxon>Dikarya</taxon>
        <taxon>Ascomycota</taxon>
        <taxon>Pezizomycotina</taxon>
        <taxon>Sordariomycetes</taxon>
        <taxon>Hypocreomycetidae</taxon>
        <taxon>Glomerellales</taxon>
        <taxon>Glomerellaceae</taxon>
        <taxon>Colletotrichum</taxon>
        <taxon>Colletotrichum gloeosporioides species complex</taxon>
    </lineage>
</organism>
<keyword evidence="2" id="KW-1185">Reference proteome</keyword>
<dbReference type="OrthoDB" id="4151284at2759"/>
<accession>A0A8H3WN13</accession>
<evidence type="ECO:0000313" key="2">
    <source>
        <dbReference type="Proteomes" id="UP000434172"/>
    </source>
</evidence>
<name>A0A8H3WN13_9PEZI</name>
<dbReference type="EMBL" id="WOWK01000023">
    <property type="protein sequence ID" value="KAF0327423.1"/>
    <property type="molecule type" value="Genomic_DNA"/>
</dbReference>